<evidence type="ECO:0000256" key="4">
    <source>
        <dbReference type="ARBA" id="ARBA00022729"/>
    </source>
</evidence>
<evidence type="ECO:0000259" key="14">
    <source>
        <dbReference type="PROSITE" id="PS50015"/>
    </source>
</evidence>
<dbReference type="InterPro" id="IPR011001">
    <property type="entry name" value="Saposin-like"/>
</dbReference>
<feature type="domain" description="Saposin A-type" evidence="15">
    <location>
        <begin position="19"/>
        <end position="59"/>
    </location>
</feature>
<keyword evidence="5" id="KW-0677">Repeat</keyword>
<feature type="domain" description="Saposin A-type" evidence="15">
    <location>
        <begin position="198"/>
        <end position="233"/>
    </location>
</feature>
<dbReference type="InterPro" id="IPR008373">
    <property type="entry name" value="Saposin"/>
</dbReference>
<evidence type="ECO:0000256" key="5">
    <source>
        <dbReference type="ARBA" id="ARBA00022737"/>
    </source>
</evidence>
<dbReference type="Gene3D" id="1.10.225.10">
    <property type="entry name" value="Saposin-like"/>
    <property type="match status" value="1"/>
</dbReference>
<evidence type="ECO:0000256" key="12">
    <source>
        <dbReference type="ARBA" id="ARBA00040265"/>
    </source>
</evidence>
<keyword evidence="8" id="KW-0458">Lysosome</keyword>
<dbReference type="GO" id="GO:0007193">
    <property type="term" value="P:adenylate cyclase-inhibiting G protein-coupled receptor signaling pathway"/>
    <property type="evidence" value="ECO:0007669"/>
    <property type="project" value="TreeGrafter"/>
</dbReference>
<dbReference type="Pfam" id="PF03489">
    <property type="entry name" value="SapB_2"/>
    <property type="match status" value="1"/>
</dbReference>
<dbReference type="GO" id="GO:0016020">
    <property type="term" value="C:membrane"/>
    <property type="evidence" value="ECO:0007669"/>
    <property type="project" value="GOC"/>
</dbReference>
<evidence type="ECO:0000256" key="7">
    <source>
        <dbReference type="ARBA" id="ARBA00023180"/>
    </source>
</evidence>
<keyword evidence="17" id="KW-1185">Reference proteome</keyword>
<evidence type="ECO:0000313" key="17">
    <source>
        <dbReference type="Proteomes" id="UP000694393"/>
    </source>
</evidence>
<dbReference type="PROSITE" id="PS50015">
    <property type="entry name" value="SAP_B"/>
    <property type="match status" value="1"/>
</dbReference>
<dbReference type="Ensembl" id="ENSPCET00000003923.1">
    <property type="protein sequence ID" value="ENSPCEP00000003799.1"/>
    <property type="gene ID" value="ENSPCEG00000003022.1"/>
</dbReference>
<evidence type="ECO:0000256" key="3">
    <source>
        <dbReference type="ARBA" id="ARBA00022525"/>
    </source>
</evidence>
<evidence type="ECO:0000256" key="11">
    <source>
        <dbReference type="ARBA" id="ARBA00037606"/>
    </source>
</evidence>
<organism evidence="16 17">
    <name type="scientific">Pelusios castaneus</name>
    <name type="common">West African mud turtle</name>
    <dbReference type="NCBI Taxonomy" id="367368"/>
    <lineage>
        <taxon>Eukaryota</taxon>
        <taxon>Metazoa</taxon>
        <taxon>Chordata</taxon>
        <taxon>Craniata</taxon>
        <taxon>Vertebrata</taxon>
        <taxon>Euteleostomi</taxon>
        <taxon>Archelosauria</taxon>
        <taxon>Testudinata</taxon>
        <taxon>Testudines</taxon>
        <taxon>Pleurodira</taxon>
        <taxon>Pelomedusidae</taxon>
        <taxon>Pelusios</taxon>
    </lineage>
</organism>
<dbReference type="GO" id="GO:0005576">
    <property type="term" value="C:extracellular region"/>
    <property type="evidence" value="ECO:0007669"/>
    <property type="project" value="UniProtKB-SubCell"/>
</dbReference>
<evidence type="ECO:0000259" key="15">
    <source>
        <dbReference type="PROSITE" id="PS51110"/>
    </source>
</evidence>
<evidence type="ECO:0000256" key="2">
    <source>
        <dbReference type="ARBA" id="ARBA00004613"/>
    </source>
</evidence>
<dbReference type="AlphaFoldDB" id="A0A8C8VFI2"/>
<dbReference type="SMART" id="SM00162">
    <property type="entry name" value="SAPA"/>
    <property type="match status" value="2"/>
</dbReference>
<evidence type="ECO:0000256" key="13">
    <source>
        <dbReference type="SAM" id="SignalP"/>
    </source>
</evidence>
<evidence type="ECO:0000313" key="16">
    <source>
        <dbReference type="Ensembl" id="ENSPCEP00000003799.1"/>
    </source>
</evidence>
<dbReference type="FunFam" id="1.10.225.10:FF:000002">
    <property type="entry name" value="prosaposin isoform X2"/>
    <property type="match status" value="1"/>
</dbReference>
<dbReference type="InterPro" id="IPR003119">
    <property type="entry name" value="SAP_A"/>
</dbReference>
<dbReference type="SMART" id="SM00741">
    <property type="entry name" value="SapB"/>
    <property type="match status" value="1"/>
</dbReference>
<dbReference type="InterPro" id="IPR008138">
    <property type="entry name" value="SapB_2"/>
</dbReference>
<comment type="function">
    <text evidence="9">Saposin-A and saposin-C stimulate the hydrolysis of glucosylceramide by beta-glucosylceramidase (EC 3.2.1.45) and galactosylceramide by beta-galactosylceramidase (EC 3.2.1.46). Saposin-C apparently acts by combining with the enzyme and acidic lipid to form an activated complex, rather than by solubilizing the substrate.</text>
</comment>
<dbReference type="GO" id="GO:0006665">
    <property type="term" value="P:sphingolipid metabolic process"/>
    <property type="evidence" value="ECO:0007669"/>
    <property type="project" value="InterPro"/>
</dbReference>
<dbReference type="Pfam" id="PF02199">
    <property type="entry name" value="SapA"/>
    <property type="match status" value="2"/>
</dbReference>
<keyword evidence="6" id="KW-1015">Disulfide bond</keyword>
<comment type="function">
    <text evidence="10">Saposin-D is a specific sphingomyelin phosphodiesterase activator (EC 3.1.4.12).</text>
</comment>
<dbReference type="InterPro" id="IPR007856">
    <property type="entry name" value="SapB_1"/>
</dbReference>
<dbReference type="PANTHER" id="PTHR11480:SF36">
    <property type="entry name" value="PROSAPOSIN"/>
    <property type="match status" value="1"/>
</dbReference>
<name>A0A8C8VFI2_9SAUR</name>
<evidence type="ECO:0000256" key="8">
    <source>
        <dbReference type="ARBA" id="ARBA00023228"/>
    </source>
</evidence>
<dbReference type="SUPFAM" id="SSF47862">
    <property type="entry name" value="Saposin"/>
    <property type="match status" value="2"/>
</dbReference>
<evidence type="ECO:0000256" key="10">
    <source>
        <dbReference type="ARBA" id="ARBA00037231"/>
    </source>
</evidence>
<feature type="domain" description="Saposin B-type" evidence="14">
    <location>
        <begin position="115"/>
        <end position="196"/>
    </location>
</feature>
<proteinExistence type="predicted"/>
<dbReference type="InterPro" id="IPR051428">
    <property type="entry name" value="Sphingo_Act-Surfact_Prot"/>
</dbReference>
<evidence type="ECO:0000256" key="1">
    <source>
        <dbReference type="ARBA" id="ARBA00004371"/>
    </source>
</evidence>
<feature type="chain" id="PRO_5034110925" description="Prosaposin" evidence="13">
    <location>
        <begin position="18"/>
        <end position="233"/>
    </location>
</feature>
<keyword evidence="4 13" id="KW-0732">Signal</keyword>
<comment type="function">
    <text evidence="11">Saposin-B stimulates the hydrolysis of galacto-cerebroside sulfate by arylsulfatase A (EC 3.1.6.8), GM1 gangliosides by beta-galactosidase (EC 3.2.1.23) and globotriaosylceramide by alpha-galactosidase A (EC 3.2.1.22). Saposin-B forms a solubilizing complex with the substrates of the sphingolipid hydrolases.</text>
</comment>
<protein>
    <recommendedName>
        <fullName evidence="12">Prosaposin</fullName>
    </recommendedName>
</protein>
<feature type="signal peptide" evidence="13">
    <location>
        <begin position="1"/>
        <end position="17"/>
    </location>
</feature>
<reference evidence="16" key="1">
    <citation type="submission" date="2025-08" db="UniProtKB">
        <authorList>
            <consortium name="Ensembl"/>
        </authorList>
    </citation>
    <scope>IDENTIFICATION</scope>
</reference>
<dbReference type="GO" id="GO:0005764">
    <property type="term" value="C:lysosome"/>
    <property type="evidence" value="ECO:0007669"/>
    <property type="project" value="InterPro"/>
</dbReference>
<dbReference type="Pfam" id="PF05184">
    <property type="entry name" value="SapB_1"/>
    <property type="match status" value="1"/>
</dbReference>
<comment type="subcellular location">
    <subcellularLocation>
        <location evidence="1">Lysosome</location>
    </subcellularLocation>
    <subcellularLocation>
        <location evidence="2">Secreted</location>
    </subcellularLocation>
</comment>
<reference evidence="16" key="2">
    <citation type="submission" date="2025-09" db="UniProtKB">
        <authorList>
            <consortium name="Ensembl"/>
        </authorList>
    </citation>
    <scope>IDENTIFICATION</scope>
</reference>
<evidence type="ECO:0000256" key="6">
    <source>
        <dbReference type="ARBA" id="ARBA00023157"/>
    </source>
</evidence>
<dbReference type="PANTHER" id="PTHR11480">
    <property type="entry name" value="SAPOSIN-RELATED"/>
    <property type="match status" value="1"/>
</dbReference>
<dbReference type="PRINTS" id="PR01797">
    <property type="entry name" value="SAPOSIN"/>
</dbReference>
<accession>A0A8C8VFI2</accession>
<evidence type="ECO:0000256" key="9">
    <source>
        <dbReference type="ARBA" id="ARBA00037150"/>
    </source>
</evidence>
<dbReference type="GO" id="GO:0019216">
    <property type="term" value="P:regulation of lipid metabolic process"/>
    <property type="evidence" value="ECO:0007669"/>
    <property type="project" value="TreeGrafter"/>
</dbReference>
<keyword evidence="7" id="KW-0325">Glycoprotein</keyword>
<dbReference type="PROSITE" id="PS51110">
    <property type="entry name" value="SAP_A"/>
    <property type="match status" value="2"/>
</dbReference>
<sequence>MIVLELGFFVYWRYTVASPLSWQKECTESPENWCQNLETALQCGAVEHCQQTVWNMLPMKTIPCHMCKIIVSLIGKVLQNNQTDVSSLKNPATFLALGIECSTTVLIQGRLPVNAGEFCNVCQLVVTYIDNELEENETQAEIGTLLVKGCHLLPKPLTDKCDAIVLQYEPEALRLLVQIMDPSFVCTKIGACASSKEDLMGKDPCVWGPSYWCKNMETAAECNVTHIWLGHFL</sequence>
<dbReference type="Proteomes" id="UP000694393">
    <property type="component" value="Unplaced"/>
</dbReference>
<keyword evidence="3" id="KW-0964">Secreted</keyword>
<dbReference type="InterPro" id="IPR008139">
    <property type="entry name" value="SaposinB_dom"/>
</dbReference>